<feature type="compositionally biased region" description="Basic and acidic residues" evidence="1">
    <location>
        <begin position="1"/>
        <end position="12"/>
    </location>
</feature>
<organism evidence="2 3">
    <name type="scientific">Demequina mangrovi</name>
    <dbReference type="NCBI Taxonomy" id="1043493"/>
    <lineage>
        <taxon>Bacteria</taxon>
        <taxon>Bacillati</taxon>
        <taxon>Actinomycetota</taxon>
        <taxon>Actinomycetes</taxon>
        <taxon>Micrococcales</taxon>
        <taxon>Demequinaceae</taxon>
        <taxon>Demequina</taxon>
    </lineage>
</organism>
<evidence type="ECO:0000313" key="2">
    <source>
        <dbReference type="EMBL" id="SEJ33814.1"/>
    </source>
</evidence>
<evidence type="ECO:0000313" key="3">
    <source>
        <dbReference type="Proteomes" id="UP000183315"/>
    </source>
</evidence>
<feature type="region of interest" description="Disordered" evidence="1">
    <location>
        <begin position="1"/>
        <end position="28"/>
    </location>
</feature>
<accession>A0A1H6Y1P8</accession>
<name>A0A1H6Y1P8_9MICO</name>
<dbReference type="EMBL" id="FNZI01000003">
    <property type="protein sequence ID" value="SEJ33814.1"/>
    <property type="molecule type" value="Genomic_DNA"/>
</dbReference>
<dbReference type="STRING" id="1043493.SAMN05421637_1469"/>
<sequence length="98" mass="10299">MGRQPEAPERRRGCGTAAEPGLRTTDTHLPLQSENLREATLTYHFGCSGGSADAAGQSSGASGFLTIALAVVTGVPWRRRPSTTTVGGSRLSRWICPS</sequence>
<dbReference type="AlphaFoldDB" id="A0A1H6Y1P8"/>
<proteinExistence type="predicted"/>
<reference evidence="3" key="1">
    <citation type="submission" date="2016-10" db="EMBL/GenBank/DDBJ databases">
        <authorList>
            <person name="Varghese N."/>
        </authorList>
    </citation>
    <scope>NUCLEOTIDE SEQUENCE [LARGE SCALE GENOMIC DNA]</scope>
    <source>
        <strain evidence="3">DSM 24868</strain>
    </source>
</reference>
<dbReference type="Proteomes" id="UP000183315">
    <property type="component" value="Unassembled WGS sequence"/>
</dbReference>
<evidence type="ECO:0000256" key="1">
    <source>
        <dbReference type="SAM" id="MobiDB-lite"/>
    </source>
</evidence>
<protein>
    <submittedName>
        <fullName evidence="2">Uncharacterized protein</fullName>
    </submittedName>
</protein>
<keyword evidence="3" id="KW-1185">Reference proteome</keyword>
<gene>
    <name evidence="2" type="ORF">SAMN05421637_1469</name>
</gene>